<sequence>MASSGESDIVAKTYAKMEEVEETFGELEKASVPTITVIGALGEEDASISELSPKLLTARFKRIKAELNIVENSAVPIVSDDEDVQFEIFTKELEKDILELQETYSFVCGQNKDIDNMIKKEEDILDQNKCVSEMLQNRIQSPEEENARVPDRKKEEIYQKIQNGESYLKEVVKKLGSFVDKHFPLPSQEVFSEQMNKLRSADRKLKLRDMISLKQILESLMNKCVDEPSDPYIAIDHRFWPPYIELLLRCQIALRHPDNKDRIKLAPFYL</sequence>
<evidence type="ECO:0000256" key="4">
    <source>
        <dbReference type="ARBA" id="ARBA00022454"/>
    </source>
</evidence>
<comment type="similarity">
    <text evidence="3">Belongs to the CENP-K/MCM22 family.</text>
</comment>
<name>A0A210Q072_MIZYE</name>
<evidence type="ECO:0000256" key="5">
    <source>
        <dbReference type="ARBA" id="ARBA00023054"/>
    </source>
</evidence>
<dbReference type="GO" id="GO:0000070">
    <property type="term" value="P:mitotic sister chromatid segregation"/>
    <property type="evidence" value="ECO:0007669"/>
    <property type="project" value="TreeGrafter"/>
</dbReference>
<dbReference type="Proteomes" id="UP000242188">
    <property type="component" value="Unassembled WGS sequence"/>
</dbReference>
<dbReference type="InterPro" id="IPR020993">
    <property type="entry name" value="Centromere_CenpK"/>
</dbReference>
<dbReference type="PANTHER" id="PTHR14401">
    <property type="entry name" value="CENTROMERE PROTEIN K"/>
    <property type="match status" value="1"/>
</dbReference>
<dbReference type="STRING" id="6573.A0A210Q072"/>
<comment type="caution">
    <text evidence="8">The sequence shown here is derived from an EMBL/GenBank/DDBJ whole genome shotgun (WGS) entry which is preliminary data.</text>
</comment>
<evidence type="ECO:0000256" key="3">
    <source>
        <dbReference type="ARBA" id="ARBA00005795"/>
    </source>
</evidence>
<gene>
    <name evidence="8" type="ORF">KP79_PYT09200</name>
</gene>
<evidence type="ECO:0000256" key="6">
    <source>
        <dbReference type="ARBA" id="ARBA00023242"/>
    </source>
</evidence>
<evidence type="ECO:0000313" key="8">
    <source>
        <dbReference type="EMBL" id="OWF42153.1"/>
    </source>
</evidence>
<dbReference type="GO" id="GO:0051382">
    <property type="term" value="P:kinetochore assembly"/>
    <property type="evidence" value="ECO:0007669"/>
    <property type="project" value="InterPro"/>
</dbReference>
<dbReference type="AlphaFoldDB" id="A0A210Q072"/>
<keyword evidence="9" id="KW-1185">Reference proteome</keyword>
<evidence type="ECO:0000313" key="9">
    <source>
        <dbReference type="Proteomes" id="UP000242188"/>
    </source>
</evidence>
<evidence type="ECO:0000256" key="7">
    <source>
        <dbReference type="ARBA" id="ARBA00023328"/>
    </source>
</evidence>
<keyword evidence="4" id="KW-0158">Chromosome</keyword>
<evidence type="ECO:0000256" key="1">
    <source>
        <dbReference type="ARBA" id="ARBA00004123"/>
    </source>
</evidence>
<protein>
    <submittedName>
        <fullName evidence="8">Centromere protein K</fullName>
    </submittedName>
</protein>
<keyword evidence="6" id="KW-0539">Nucleus</keyword>
<dbReference type="GO" id="GO:0005634">
    <property type="term" value="C:nucleus"/>
    <property type="evidence" value="ECO:0007669"/>
    <property type="project" value="UniProtKB-SubCell"/>
</dbReference>
<evidence type="ECO:0000256" key="2">
    <source>
        <dbReference type="ARBA" id="ARBA00004584"/>
    </source>
</evidence>
<comment type="subcellular location">
    <subcellularLocation>
        <location evidence="2">Chromosome</location>
        <location evidence="2">Centromere</location>
    </subcellularLocation>
    <subcellularLocation>
        <location evidence="1">Nucleus</location>
    </subcellularLocation>
</comment>
<proteinExistence type="inferred from homology"/>
<reference evidence="8 9" key="1">
    <citation type="journal article" date="2017" name="Nat. Ecol. Evol.">
        <title>Scallop genome provides insights into evolution of bilaterian karyotype and development.</title>
        <authorList>
            <person name="Wang S."/>
            <person name="Zhang J."/>
            <person name="Jiao W."/>
            <person name="Li J."/>
            <person name="Xun X."/>
            <person name="Sun Y."/>
            <person name="Guo X."/>
            <person name="Huan P."/>
            <person name="Dong B."/>
            <person name="Zhang L."/>
            <person name="Hu X."/>
            <person name="Sun X."/>
            <person name="Wang J."/>
            <person name="Zhao C."/>
            <person name="Wang Y."/>
            <person name="Wang D."/>
            <person name="Huang X."/>
            <person name="Wang R."/>
            <person name="Lv J."/>
            <person name="Li Y."/>
            <person name="Zhang Z."/>
            <person name="Liu B."/>
            <person name="Lu W."/>
            <person name="Hui Y."/>
            <person name="Liang J."/>
            <person name="Zhou Z."/>
            <person name="Hou R."/>
            <person name="Li X."/>
            <person name="Liu Y."/>
            <person name="Li H."/>
            <person name="Ning X."/>
            <person name="Lin Y."/>
            <person name="Zhao L."/>
            <person name="Xing Q."/>
            <person name="Dou J."/>
            <person name="Li Y."/>
            <person name="Mao J."/>
            <person name="Guo H."/>
            <person name="Dou H."/>
            <person name="Li T."/>
            <person name="Mu C."/>
            <person name="Jiang W."/>
            <person name="Fu Q."/>
            <person name="Fu X."/>
            <person name="Miao Y."/>
            <person name="Liu J."/>
            <person name="Yu Q."/>
            <person name="Li R."/>
            <person name="Liao H."/>
            <person name="Li X."/>
            <person name="Kong Y."/>
            <person name="Jiang Z."/>
            <person name="Chourrout D."/>
            <person name="Li R."/>
            <person name="Bao Z."/>
        </authorList>
    </citation>
    <scope>NUCLEOTIDE SEQUENCE [LARGE SCALE GENOMIC DNA]</scope>
    <source>
        <strain evidence="8 9">PY_sf001</strain>
    </source>
</reference>
<dbReference type="EMBL" id="NEDP02005318">
    <property type="protein sequence ID" value="OWF42153.1"/>
    <property type="molecule type" value="Genomic_DNA"/>
</dbReference>
<dbReference type="Pfam" id="PF11802">
    <property type="entry name" value="CENP-K"/>
    <property type="match status" value="1"/>
</dbReference>
<dbReference type="PANTHER" id="PTHR14401:SF6">
    <property type="entry name" value="CENTROMERE PROTEIN K"/>
    <property type="match status" value="1"/>
</dbReference>
<organism evidence="8 9">
    <name type="scientific">Mizuhopecten yessoensis</name>
    <name type="common">Japanese scallop</name>
    <name type="synonym">Patinopecten yessoensis</name>
    <dbReference type="NCBI Taxonomy" id="6573"/>
    <lineage>
        <taxon>Eukaryota</taxon>
        <taxon>Metazoa</taxon>
        <taxon>Spiralia</taxon>
        <taxon>Lophotrochozoa</taxon>
        <taxon>Mollusca</taxon>
        <taxon>Bivalvia</taxon>
        <taxon>Autobranchia</taxon>
        <taxon>Pteriomorphia</taxon>
        <taxon>Pectinida</taxon>
        <taxon>Pectinoidea</taxon>
        <taxon>Pectinidae</taxon>
        <taxon>Mizuhopecten</taxon>
    </lineage>
</organism>
<dbReference type="GO" id="GO:0000775">
    <property type="term" value="C:chromosome, centromeric region"/>
    <property type="evidence" value="ECO:0007669"/>
    <property type="project" value="UniProtKB-SubCell"/>
</dbReference>
<keyword evidence="7" id="KW-0137">Centromere</keyword>
<dbReference type="OrthoDB" id="9445768at2759"/>
<keyword evidence="5" id="KW-0175">Coiled coil</keyword>
<accession>A0A210Q072</accession>